<keyword evidence="2 5" id="KW-0378">Hydrolase</keyword>
<feature type="binding site" evidence="3">
    <location>
        <position position="161"/>
    </location>
    <ligand>
        <name>Mn(2+)</name>
        <dbReference type="ChEBI" id="CHEBI:29035"/>
        <label>2</label>
    </ligand>
</feature>
<dbReference type="InterPro" id="IPR002933">
    <property type="entry name" value="Peptidase_M20"/>
</dbReference>
<dbReference type="SUPFAM" id="SSF55031">
    <property type="entry name" value="Bacterial exopeptidase dimerisation domain"/>
    <property type="match status" value="1"/>
</dbReference>
<keyword evidence="6" id="KW-1185">Reference proteome</keyword>
<dbReference type="GO" id="GO:0016787">
    <property type="term" value="F:hydrolase activity"/>
    <property type="evidence" value="ECO:0007669"/>
    <property type="project" value="UniProtKB-KW"/>
</dbReference>
<dbReference type="RefSeq" id="WP_136891224.1">
    <property type="nucleotide sequence ID" value="NZ_CP034413.3"/>
</dbReference>
<reference evidence="6" key="1">
    <citation type="submission" date="2018-12" db="EMBL/GenBank/DDBJ databases">
        <title>Dusodibacter welbiota gen. nov., sp. nov., isolated from human faeces and emended description of the Oscillibacter genus.</title>
        <authorList>
            <person name="Le Roy T."/>
            <person name="Van der Smissen P."/>
            <person name="Delzenne N."/>
            <person name="Muccioli G."/>
            <person name="Collet J.F."/>
            <person name="Cani P.D."/>
        </authorList>
    </citation>
    <scope>NUCLEOTIDE SEQUENCE [LARGE SCALE GENOMIC DNA]</scope>
    <source>
        <strain evidence="6">J115</strain>
    </source>
</reference>
<evidence type="ECO:0000256" key="3">
    <source>
        <dbReference type="PIRSR" id="PIRSR005962-1"/>
    </source>
</evidence>
<protein>
    <submittedName>
        <fullName evidence="5">Amidohydrolase</fullName>
    </submittedName>
</protein>
<dbReference type="Pfam" id="PF01546">
    <property type="entry name" value="Peptidase_M20"/>
    <property type="match status" value="1"/>
</dbReference>
<comment type="similarity">
    <text evidence="1">Belongs to the peptidase M20 family.</text>
</comment>
<feature type="binding site" evidence="3">
    <location>
        <position position="137"/>
    </location>
    <ligand>
        <name>Mn(2+)</name>
        <dbReference type="ChEBI" id="CHEBI:29035"/>
        <label>2</label>
    </ligand>
</feature>
<dbReference type="Pfam" id="PF07687">
    <property type="entry name" value="M20_dimer"/>
    <property type="match status" value="1"/>
</dbReference>
<dbReference type="NCBIfam" id="TIGR01891">
    <property type="entry name" value="amidohydrolases"/>
    <property type="match status" value="1"/>
</dbReference>
<feature type="binding site" evidence="3">
    <location>
        <position position="103"/>
    </location>
    <ligand>
        <name>Mn(2+)</name>
        <dbReference type="ChEBI" id="CHEBI:29035"/>
        <label>2</label>
    </ligand>
</feature>
<keyword evidence="3" id="KW-0479">Metal-binding</keyword>
<comment type="cofactor">
    <cofactor evidence="3">
        <name>Mn(2+)</name>
        <dbReference type="ChEBI" id="CHEBI:29035"/>
    </cofactor>
    <text evidence="3">The Mn(2+) ion enhances activity.</text>
</comment>
<dbReference type="PANTHER" id="PTHR11014:SF63">
    <property type="entry name" value="METALLOPEPTIDASE, PUTATIVE (AFU_ORTHOLOGUE AFUA_6G09600)-RELATED"/>
    <property type="match status" value="1"/>
</dbReference>
<evidence type="ECO:0000259" key="4">
    <source>
        <dbReference type="Pfam" id="PF07687"/>
    </source>
</evidence>
<gene>
    <name evidence="5" type="ORF">EIO64_08535</name>
</gene>
<dbReference type="InterPro" id="IPR036264">
    <property type="entry name" value="Bact_exopeptidase_dim_dom"/>
</dbReference>
<feature type="binding site" evidence="3">
    <location>
        <position position="101"/>
    </location>
    <ligand>
        <name>Mn(2+)</name>
        <dbReference type="ChEBI" id="CHEBI:29035"/>
        <label>2</label>
    </ligand>
</feature>
<evidence type="ECO:0000256" key="2">
    <source>
        <dbReference type="ARBA" id="ARBA00022801"/>
    </source>
</evidence>
<feature type="domain" description="Peptidase M20 dimerisation" evidence="4">
    <location>
        <begin position="184"/>
        <end position="281"/>
    </location>
</feature>
<dbReference type="KEGG" id="obj:EIO64_08535"/>
<evidence type="ECO:0000256" key="1">
    <source>
        <dbReference type="ARBA" id="ARBA00006153"/>
    </source>
</evidence>
<dbReference type="InterPro" id="IPR011650">
    <property type="entry name" value="Peptidase_M20_dimer"/>
</dbReference>
<dbReference type="Gene3D" id="3.30.70.360">
    <property type="match status" value="1"/>
</dbReference>
<feature type="binding site" evidence="3">
    <location>
        <position position="360"/>
    </location>
    <ligand>
        <name>Mn(2+)</name>
        <dbReference type="ChEBI" id="CHEBI:29035"/>
        <label>2</label>
    </ligand>
</feature>
<dbReference type="InterPro" id="IPR017439">
    <property type="entry name" value="Amidohydrolase"/>
</dbReference>
<name>A0A4D7ATI4_9FIRM</name>
<dbReference type="Proteomes" id="UP000298642">
    <property type="component" value="Chromosome"/>
</dbReference>
<evidence type="ECO:0000313" key="6">
    <source>
        <dbReference type="Proteomes" id="UP000298642"/>
    </source>
</evidence>
<keyword evidence="3" id="KW-0464">Manganese</keyword>
<dbReference type="PIRSF" id="PIRSF005962">
    <property type="entry name" value="Pept_M20D_amidohydro"/>
    <property type="match status" value="1"/>
</dbReference>
<dbReference type="FunFam" id="3.30.70.360:FF:000014">
    <property type="entry name" value="N-acyl-L-amino acid amidohydrolase"/>
    <property type="match status" value="1"/>
</dbReference>
<dbReference type="EMBL" id="CP034413">
    <property type="protein sequence ID" value="QCI59266.1"/>
    <property type="molecule type" value="Genomic_DNA"/>
</dbReference>
<sequence length="388" mass="41857">MNVQEVAAQYGEYLIEKRRYFHQHPEVSTKEYHTSKAIKEALDEIGVSWRPCGLETGVLVTIQGAKPGKTILLRGDMDALTVQETTGAPYASKNEGIMHACGHDCHIAMLLTATRILHDMKEELCGTVKLAFQPAEEVALGAKSMVEQGALDGVDACFAIHVWTDVKSGMVSLEAGPRMASADEFHITVKGKGCHGAQPERGVDAAVVTAAIINNLQSVISREISPMDPAVVTVGTIQAGTRWNVVAENSYMTGTTRCFSNEVWETFEERMERVIKGTAEAYRAEAELEYLRIVPPTVNDEAVVSIAQKSAVAVLGENCLASNPATTGGEDFSYFMQRVPGAIALLGTGNEACGAVWPNHSGNFCVDEAQLLKGAMLYAQVAMDFNAQ</sequence>
<dbReference type="GO" id="GO:0046872">
    <property type="term" value="F:metal ion binding"/>
    <property type="evidence" value="ECO:0007669"/>
    <property type="project" value="UniProtKB-KW"/>
</dbReference>
<dbReference type="SUPFAM" id="SSF53187">
    <property type="entry name" value="Zn-dependent exopeptidases"/>
    <property type="match status" value="1"/>
</dbReference>
<dbReference type="AlphaFoldDB" id="A0A4D7ATI4"/>
<dbReference type="Gene3D" id="3.40.630.10">
    <property type="entry name" value="Zn peptidases"/>
    <property type="match status" value="1"/>
</dbReference>
<accession>A0A4D7ATI4</accession>
<proteinExistence type="inferred from homology"/>
<dbReference type="PANTHER" id="PTHR11014">
    <property type="entry name" value="PEPTIDASE M20 FAMILY MEMBER"/>
    <property type="match status" value="1"/>
</dbReference>
<evidence type="ECO:0000313" key="5">
    <source>
        <dbReference type="EMBL" id="QCI59266.1"/>
    </source>
</evidence>
<organism evidence="5 6">
    <name type="scientific">Dysosmobacter welbionis</name>
    <dbReference type="NCBI Taxonomy" id="2093857"/>
    <lineage>
        <taxon>Bacteria</taxon>
        <taxon>Bacillati</taxon>
        <taxon>Bacillota</taxon>
        <taxon>Clostridia</taxon>
        <taxon>Eubacteriales</taxon>
        <taxon>Oscillospiraceae</taxon>
        <taxon>Dysosmobacter</taxon>
    </lineage>
</organism>